<keyword evidence="1" id="KW-0732">Signal</keyword>
<dbReference type="PANTHER" id="PTHR48206">
    <property type="entry name" value="CHLOROPLAST SENSOR KINASE, CHLOROPLASTIC"/>
    <property type="match status" value="1"/>
</dbReference>
<evidence type="ECO:0000313" key="2">
    <source>
        <dbReference type="EMBL" id="GAU45150.1"/>
    </source>
</evidence>
<keyword evidence="3" id="KW-1185">Reference proteome</keyword>
<reference evidence="3" key="1">
    <citation type="journal article" date="2017" name="Front. Plant Sci.">
        <title>Climate Clever Clovers: New Paradigm to Reduce the Environmental Footprint of Ruminants by Breeding Low Methanogenic Forages Utilizing Haplotype Variation.</title>
        <authorList>
            <person name="Kaur P."/>
            <person name="Appels R."/>
            <person name="Bayer P.E."/>
            <person name="Keeble-Gagnere G."/>
            <person name="Wang J."/>
            <person name="Hirakawa H."/>
            <person name="Shirasawa K."/>
            <person name="Vercoe P."/>
            <person name="Stefanova K."/>
            <person name="Durmic Z."/>
            <person name="Nichols P."/>
            <person name="Revell C."/>
            <person name="Isobe S.N."/>
            <person name="Edwards D."/>
            <person name="Erskine W."/>
        </authorList>
    </citation>
    <scope>NUCLEOTIDE SEQUENCE [LARGE SCALE GENOMIC DNA]</scope>
    <source>
        <strain evidence="3">cv. Daliak</strain>
    </source>
</reference>
<sequence>MGDPHFFGGWWLLPRWGIHLVSFSDAKVVPECKAVVLPMVKHPFVVGFLVAELPLVELETCVKAQSDGSNNNLSGEEDYSFPPFLDLNKKSWEIQTLRVKDEPVGMHNFTSDQRSNAIDISQSLAMAYVMDQKAMLLQQSTWQNNVRMNNLVEQIRGPLSSIQTLGKILSTQTKKSQISYDIVEDILTLGDRLSDVLHQLRDAVHLTKVLAERSPGLLDFHQDLVSLEGATKFYFFPCKIEH</sequence>
<dbReference type="PANTHER" id="PTHR48206:SF1">
    <property type="entry name" value="CHLOROPLAST SENSOR KINASE, CHLOROPLASTIC"/>
    <property type="match status" value="1"/>
</dbReference>
<evidence type="ECO:0008006" key="4">
    <source>
        <dbReference type="Google" id="ProtNLM"/>
    </source>
</evidence>
<dbReference type="AlphaFoldDB" id="A0A2Z6P7B9"/>
<proteinExistence type="predicted"/>
<feature type="signal peptide" evidence="1">
    <location>
        <begin position="1"/>
        <end position="26"/>
    </location>
</feature>
<name>A0A2Z6P7B9_TRISU</name>
<evidence type="ECO:0000313" key="3">
    <source>
        <dbReference type="Proteomes" id="UP000242715"/>
    </source>
</evidence>
<organism evidence="2 3">
    <name type="scientific">Trifolium subterraneum</name>
    <name type="common">Subterranean clover</name>
    <dbReference type="NCBI Taxonomy" id="3900"/>
    <lineage>
        <taxon>Eukaryota</taxon>
        <taxon>Viridiplantae</taxon>
        <taxon>Streptophyta</taxon>
        <taxon>Embryophyta</taxon>
        <taxon>Tracheophyta</taxon>
        <taxon>Spermatophyta</taxon>
        <taxon>Magnoliopsida</taxon>
        <taxon>eudicotyledons</taxon>
        <taxon>Gunneridae</taxon>
        <taxon>Pentapetalae</taxon>
        <taxon>rosids</taxon>
        <taxon>fabids</taxon>
        <taxon>Fabales</taxon>
        <taxon>Fabaceae</taxon>
        <taxon>Papilionoideae</taxon>
        <taxon>50 kb inversion clade</taxon>
        <taxon>NPAAA clade</taxon>
        <taxon>Hologalegina</taxon>
        <taxon>IRL clade</taxon>
        <taxon>Trifolieae</taxon>
        <taxon>Trifolium</taxon>
    </lineage>
</organism>
<dbReference type="EMBL" id="DF974103">
    <property type="protein sequence ID" value="GAU45150.1"/>
    <property type="molecule type" value="Genomic_DNA"/>
</dbReference>
<gene>
    <name evidence="2" type="ORF">TSUD_253830</name>
</gene>
<protein>
    <recommendedName>
        <fullName evidence="4">Signal transduction histidine kinase dimerisation/phosphoacceptor domain-containing protein</fullName>
    </recommendedName>
</protein>
<dbReference type="InterPro" id="IPR053334">
    <property type="entry name" value="Chloroplast_Sensor_Kinase"/>
</dbReference>
<dbReference type="Proteomes" id="UP000242715">
    <property type="component" value="Unassembled WGS sequence"/>
</dbReference>
<evidence type="ECO:0000256" key="1">
    <source>
        <dbReference type="SAM" id="SignalP"/>
    </source>
</evidence>
<feature type="chain" id="PRO_5016401222" description="Signal transduction histidine kinase dimerisation/phosphoacceptor domain-containing protein" evidence="1">
    <location>
        <begin position="27"/>
        <end position="242"/>
    </location>
</feature>
<accession>A0A2Z6P7B9</accession>
<dbReference type="OrthoDB" id="1642403at2759"/>